<gene>
    <name evidence="2" type="ORF">VOI32_31000</name>
</gene>
<reference evidence="2 3" key="1">
    <citation type="submission" date="2024-01" db="EMBL/GenBank/DDBJ databases">
        <title>The diversity of rhizobia nodulating Mimosa spp. in eleven states of Brazil covering several biomes is determined by host plant, location, and edaphic factors.</title>
        <authorList>
            <person name="Rouws L."/>
            <person name="Barauna A."/>
            <person name="Beukes C."/>
            <person name="De Faria S.M."/>
            <person name="Gross E."/>
            <person name="Dos Reis Junior F.B."/>
            <person name="Simon M."/>
            <person name="Maluk M."/>
            <person name="Odee D.W."/>
            <person name="Kenicer G."/>
            <person name="Young J.P.W."/>
            <person name="Reis V.M."/>
            <person name="Zilli J."/>
            <person name="James E.K."/>
        </authorList>
    </citation>
    <scope>NUCLEOTIDE SEQUENCE [LARGE SCALE GENOMIC DNA]</scope>
    <source>
        <strain evidence="2 3">JHI1651</strain>
    </source>
</reference>
<accession>A0ABV0E4K1</accession>
<dbReference type="Proteomes" id="UP001462961">
    <property type="component" value="Unassembled WGS sequence"/>
</dbReference>
<keyword evidence="1" id="KW-0812">Transmembrane</keyword>
<dbReference type="EMBL" id="JAYLVJ010000052">
    <property type="protein sequence ID" value="MEO1758348.1"/>
    <property type="molecule type" value="Genomic_DNA"/>
</dbReference>
<feature type="transmembrane region" description="Helical" evidence="1">
    <location>
        <begin position="114"/>
        <end position="132"/>
    </location>
</feature>
<proteinExistence type="predicted"/>
<sequence>MFFTNIVVPFFTSVRAVPLVRLVTFDVRRVPAWSRERWAHPMTAVAARAHSLNAPMRGGATDFAANKGANDTSGPVGALQLRHILVQKLRQAGLELARSVLRAAFTGRPLTPTGYAIVALMVMALAMVAMFSTSSAGGELESALRLSWWFC</sequence>
<keyword evidence="1" id="KW-0472">Membrane</keyword>
<keyword evidence="3" id="KW-1185">Reference proteome</keyword>
<protein>
    <submittedName>
        <fullName evidence="2">Uncharacterized protein</fullName>
    </submittedName>
</protein>
<dbReference type="RefSeq" id="WP_146174442.1">
    <property type="nucleotide sequence ID" value="NZ_CP015960.1"/>
</dbReference>
<evidence type="ECO:0000256" key="1">
    <source>
        <dbReference type="SAM" id="Phobius"/>
    </source>
</evidence>
<evidence type="ECO:0000313" key="2">
    <source>
        <dbReference type="EMBL" id="MEO1758348.1"/>
    </source>
</evidence>
<keyword evidence="1" id="KW-1133">Transmembrane helix</keyword>
<organism evidence="2 3">
    <name type="scientific">Paraburkholderia caribensis</name>
    <dbReference type="NCBI Taxonomy" id="75105"/>
    <lineage>
        <taxon>Bacteria</taxon>
        <taxon>Pseudomonadati</taxon>
        <taxon>Pseudomonadota</taxon>
        <taxon>Betaproteobacteria</taxon>
        <taxon>Burkholderiales</taxon>
        <taxon>Burkholderiaceae</taxon>
        <taxon>Paraburkholderia</taxon>
    </lineage>
</organism>
<comment type="caution">
    <text evidence="2">The sequence shown here is derived from an EMBL/GenBank/DDBJ whole genome shotgun (WGS) entry which is preliminary data.</text>
</comment>
<name>A0ABV0E4K1_9BURK</name>
<evidence type="ECO:0000313" key="3">
    <source>
        <dbReference type="Proteomes" id="UP001462961"/>
    </source>
</evidence>